<dbReference type="AlphaFoldDB" id="A0A4P1RRR2"/>
<feature type="compositionally biased region" description="Low complexity" evidence="3">
    <location>
        <begin position="396"/>
        <end position="412"/>
    </location>
</feature>
<name>A0A4P1RRR2_LUPAN</name>
<dbReference type="InterPro" id="IPR046960">
    <property type="entry name" value="PPR_At4g14850-like_plant"/>
</dbReference>
<dbReference type="PROSITE" id="PS51419">
    <property type="entry name" value="RAB"/>
    <property type="match status" value="1"/>
</dbReference>
<feature type="repeat" description="PPR" evidence="2">
    <location>
        <begin position="187"/>
        <end position="221"/>
    </location>
</feature>
<dbReference type="PROSITE" id="PS51375">
    <property type="entry name" value="PPR"/>
    <property type="match status" value="2"/>
</dbReference>
<dbReference type="FunFam" id="1.25.40.10:FF:000309">
    <property type="entry name" value="Pentatricopeptide repeat-containing protein, chloroplastic"/>
    <property type="match status" value="1"/>
</dbReference>
<dbReference type="InterPro" id="IPR002885">
    <property type="entry name" value="PPR_rpt"/>
</dbReference>
<dbReference type="SMART" id="SM00175">
    <property type="entry name" value="RAB"/>
    <property type="match status" value="1"/>
</dbReference>
<dbReference type="EMBL" id="CM007362">
    <property type="protein sequence ID" value="OIW17277.1"/>
    <property type="molecule type" value="Genomic_DNA"/>
</dbReference>
<proteinExistence type="predicted"/>
<feature type="repeat" description="PPR" evidence="2">
    <location>
        <begin position="86"/>
        <end position="120"/>
    </location>
</feature>
<dbReference type="Pfam" id="PF00071">
    <property type="entry name" value="Ras"/>
    <property type="match status" value="2"/>
</dbReference>
<organism evidence="4 5">
    <name type="scientific">Lupinus angustifolius</name>
    <name type="common">Narrow-leaved blue lupine</name>
    <dbReference type="NCBI Taxonomy" id="3871"/>
    <lineage>
        <taxon>Eukaryota</taxon>
        <taxon>Viridiplantae</taxon>
        <taxon>Streptophyta</taxon>
        <taxon>Embryophyta</taxon>
        <taxon>Tracheophyta</taxon>
        <taxon>Spermatophyta</taxon>
        <taxon>Magnoliopsida</taxon>
        <taxon>eudicotyledons</taxon>
        <taxon>Gunneridae</taxon>
        <taxon>Pentapetalae</taxon>
        <taxon>rosids</taxon>
        <taxon>fabids</taxon>
        <taxon>Fabales</taxon>
        <taxon>Fabaceae</taxon>
        <taxon>Papilionoideae</taxon>
        <taxon>50 kb inversion clade</taxon>
        <taxon>genistoids sensu lato</taxon>
        <taxon>core genistoids</taxon>
        <taxon>Genisteae</taxon>
        <taxon>Lupinus</taxon>
    </lineage>
</organism>
<dbReference type="SMART" id="SM00173">
    <property type="entry name" value="RAS"/>
    <property type="match status" value="1"/>
</dbReference>
<dbReference type="SMART" id="SM00174">
    <property type="entry name" value="RHO"/>
    <property type="match status" value="1"/>
</dbReference>
<evidence type="ECO:0000256" key="2">
    <source>
        <dbReference type="PROSITE-ProRule" id="PRU00708"/>
    </source>
</evidence>
<dbReference type="PANTHER" id="PTHR24015:SF1695">
    <property type="entry name" value="OS06G0185800 PROTEIN"/>
    <property type="match status" value="1"/>
</dbReference>
<sequence>MFRDAIEMYRSMRWAGVNPDSFTFPYVLKACTELLDFGLSRLVHGQVFRHGFGLDVFVQNGLVALYAKCGRIGNAKVVFDGLYDRTIVSWTSIISGLAQNGEAMEALRMFSQMRNTDVKLDWITLVSIIRAYTDVDDLEQGKTLHGCVIKMGLEDEPDLLISLTAFYAKCGQVTVARSFFDQMETPNVIMWNAMISGYAKNGHAEEAVQLFRDMISRNVRPDSVTVRSMVLACAQVGSLELAQWMDDYVRKSKYGGDIFVNTALIDIIDFKIRTIELDGKRIKLQIWDTAGQERFRTITTDIRNWIRNIEQHASDNVNKILVGNKADMDESKRAVPTSRGQALADEYGIKFFETSAKTNMNVEEVFFSIAKDIKQRLADTDSKAEPQTIKINQPDKSASGSQGGQKSACCGS</sequence>
<dbReference type="FunFam" id="1.25.40.10:FF:000344">
    <property type="entry name" value="Pentatricopeptide repeat-containing protein"/>
    <property type="match status" value="1"/>
</dbReference>
<feature type="region of interest" description="Disordered" evidence="3">
    <location>
        <begin position="378"/>
        <end position="412"/>
    </location>
</feature>
<evidence type="ECO:0000256" key="1">
    <source>
        <dbReference type="ARBA" id="ARBA00022737"/>
    </source>
</evidence>
<dbReference type="Gene3D" id="3.40.50.300">
    <property type="entry name" value="P-loop containing nucleotide triphosphate hydrolases"/>
    <property type="match status" value="2"/>
</dbReference>
<dbReference type="SUPFAM" id="SSF52540">
    <property type="entry name" value="P-loop containing nucleoside triphosphate hydrolases"/>
    <property type="match status" value="1"/>
</dbReference>
<dbReference type="InterPro" id="IPR001806">
    <property type="entry name" value="Small_GTPase"/>
</dbReference>
<dbReference type="PANTHER" id="PTHR24015">
    <property type="entry name" value="OS07G0578800 PROTEIN-RELATED"/>
    <property type="match status" value="1"/>
</dbReference>
<reference evidence="4 5" key="1">
    <citation type="journal article" date="2017" name="Plant Biotechnol. J.">
        <title>A comprehensive draft genome sequence for lupin (Lupinus angustifolius), an emerging health food: insights into plant-microbe interactions and legume evolution.</title>
        <authorList>
            <person name="Hane J.K."/>
            <person name="Ming Y."/>
            <person name="Kamphuis L.G."/>
            <person name="Nelson M.N."/>
            <person name="Garg G."/>
            <person name="Atkins C.A."/>
            <person name="Bayer P.E."/>
            <person name="Bravo A."/>
            <person name="Bringans S."/>
            <person name="Cannon S."/>
            <person name="Edwards D."/>
            <person name="Foley R."/>
            <person name="Gao L.L."/>
            <person name="Harrison M.J."/>
            <person name="Huang W."/>
            <person name="Hurgobin B."/>
            <person name="Li S."/>
            <person name="Liu C.W."/>
            <person name="McGrath A."/>
            <person name="Morahan G."/>
            <person name="Murray J."/>
            <person name="Weller J."/>
            <person name="Jian J."/>
            <person name="Singh K.B."/>
        </authorList>
    </citation>
    <scope>NUCLEOTIDE SEQUENCE [LARGE SCALE GENOMIC DNA]</scope>
    <source>
        <strain evidence="5">cv. Tanjil</strain>
        <tissue evidence="4">Whole plant</tissue>
    </source>
</reference>
<dbReference type="Pfam" id="PF13041">
    <property type="entry name" value="PPR_2"/>
    <property type="match status" value="2"/>
</dbReference>
<dbReference type="PROSITE" id="PS51421">
    <property type="entry name" value="RAS"/>
    <property type="match status" value="1"/>
</dbReference>
<evidence type="ECO:0000313" key="4">
    <source>
        <dbReference type="EMBL" id="OIW17277.1"/>
    </source>
</evidence>
<dbReference type="InterPro" id="IPR011990">
    <property type="entry name" value="TPR-like_helical_dom_sf"/>
</dbReference>
<evidence type="ECO:0000256" key="3">
    <source>
        <dbReference type="SAM" id="MobiDB-lite"/>
    </source>
</evidence>
<dbReference type="InterPro" id="IPR027417">
    <property type="entry name" value="P-loop_NTPase"/>
</dbReference>
<gene>
    <name evidence="4" type="ORF">TanjilG_22389</name>
</gene>
<dbReference type="Gramene" id="OIW17277">
    <property type="protein sequence ID" value="OIW17277"/>
    <property type="gene ID" value="TanjilG_22389"/>
</dbReference>
<dbReference type="GO" id="GO:0003924">
    <property type="term" value="F:GTPase activity"/>
    <property type="evidence" value="ECO:0007669"/>
    <property type="project" value="InterPro"/>
</dbReference>
<keyword evidence="5" id="KW-1185">Reference proteome</keyword>
<protein>
    <submittedName>
        <fullName evidence="4">Uncharacterized protein</fullName>
    </submittedName>
</protein>
<dbReference type="Proteomes" id="UP000188354">
    <property type="component" value="Chromosome LG02"/>
</dbReference>
<evidence type="ECO:0000313" key="5">
    <source>
        <dbReference type="Proteomes" id="UP000188354"/>
    </source>
</evidence>
<dbReference type="GO" id="GO:0005525">
    <property type="term" value="F:GTP binding"/>
    <property type="evidence" value="ECO:0007669"/>
    <property type="project" value="InterPro"/>
</dbReference>
<dbReference type="GO" id="GO:0009451">
    <property type="term" value="P:RNA modification"/>
    <property type="evidence" value="ECO:0007669"/>
    <property type="project" value="InterPro"/>
</dbReference>
<dbReference type="Gene3D" id="1.25.40.10">
    <property type="entry name" value="Tetratricopeptide repeat domain"/>
    <property type="match status" value="2"/>
</dbReference>
<keyword evidence="1" id="KW-0677">Repeat</keyword>
<accession>A0A4P1RRR2</accession>
<dbReference type="GO" id="GO:0003723">
    <property type="term" value="F:RNA binding"/>
    <property type="evidence" value="ECO:0007669"/>
    <property type="project" value="InterPro"/>
</dbReference>
<dbReference type="NCBIfam" id="TIGR00756">
    <property type="entry name" value="PPR"/>
    <property type="match status" value="2"/>
</dbReference>